<dbReference type="InterPro" id="IPR001633">
    <property type="entry name" value="EAL_dom"/>
</dbReference>
<dbReference type="Gene3D" id="3.40.50.2300">
    <property type="match status" value="2"/>
</dbReference>
<evidence type="ECO:0000259" key="8">
    <source>
        <dbReference type="PROSITE" id="PS50113"/>
    </source>
</evidence>
<evidence type="ECO:0000313" key="12">
    <source>
        <dbReference type="Proteomes" id="UP000064201"/>
    </source>
</evidence>
<accession>A0A0G3G369</accession>
<feature type="domain" description="GGDEF" evidence="10">
    <location>
        <begin position="897"/>
        <end position="1031"/>
    </location>
</feature>
<dbReference type="Pfam" id="PF13185">
    <property type="entry name" value="GAF_2"/>
    <property type="match status" value="1"/>
</dbReference>
<keyword evidence="3" id="KW-0808">Transferase</keyword>
<dbReference type="InterPro" id="IPR029016">
    <property type="entry name" value="GAF-like_dom_sf"/>
</dbReference>
<feature type="modified residue" description="4-aspartylphosphate" evidence="5">
    <location>
        <position position="191"/>
    </location>
</feature>
<dbReference type="Gene3D" id="3.30.70.270">
    <property type="match status" value="1"/>
</dbReference>
<dbReference type="PROSITE" id="PS50113">
    <property type="entry name" value="PAC"/>
    <property type="match status" value="2"/>
</dbReference>
<sequence length="1301" mass="142797">MRILVVEDHSADADLQRRALERQVPGAAVSAAGSLTEARAALTGADAFDCVVVDLRLPDGSGLDLISELHAAGRGEAVLVLTGHGEQETVVAAFRAGADDYLTKADGYLERLPGRVVDACARRELRVSEAREPLRVLYVEHSEFDVGLTCRALARAAPHVQVEAVHTAEDALAVLPESATGDLDFDLLLVDYRLPGIDGLELARIVREDRRLDLPTILVTGQGTEDLAARSLRMGVEDYAVKQDGYLNTLPLLLDQVFARARLRRERTALAASERRYREVIERAGDIVFETDAAGCWRFLNPAWTAITGHSVELSIGEEMLSFMPLEDRGVAARLLTRAAEADDGRLGAEIRLRAADGSLCWLELRGQVNLDAAGQATGLSGSLVDVTRRVLDQRVQEVRGNVLARLATGERDPRLLEDVVKGLESLAPDLHGCIMLLDADSQELHGVAAPRLPDPLRSATRRIRAAQGMASCGEAAWSGEPMIIEDCGTHPNWAGFCDLVRGAGFGACWSFPFRDADGGVLGTLGIYLGASRGPYPGERVLIDEFTQIAGLAAQKLRVSQALGDRERALRTAAELTVELLREDNPASVIHRLLAELGQEAGADRAYVLVAELDHAVREALDIHRYYWVRTDTEETIRPPPLRNLSLESVLPRWHEILQGGGAVDVLTRELPDEEREILEASQSQAVLLVPLYVEGEYRGFLALDRVQRAQRWTDADQSLARIVASSLGAALERRQALLGLRRMAAVFESTRDGIIITDLTPRIVAVNPAFVDITGFSEAEAMGRNPSFLQSGRHDAEFFKRMWDGLQREGHWQGEIWNRRRNGEVAPQWLSLNTVYDEQGQALHYAGVLTDMSELRRSEDELQYLAQHDALTDLPNRSQLQVMLGQALERARMHGYRIAVLNLDLDRFKNVNDSMGHPAGDQVLVEVARRLRGVLGPTHVLGRLGGDEFLIVAENPDSDDEVARCARSLLASFERPFTLEDGRSVYLNGSIGISLYPDHGDTVTALIQHADAAMYQAKASGRQTWSVYTQALTRAADERLELENRLRQALQDDNGELRLHFQPQVRLEDGQPFGMEALLRWQPAQGEMIPPDRFIPIAEDTGLIVALGEWVLREACDAGRRLLDRGAGDFGLAVNLSPVQLQRSDFVNRVAEILALTGFPAAQLELEITETAIMQQGDQAIARLVALKALGVKLAIDDFGTGYSSLAALRTYPLDVLKIDRSFVDGVASESADREIAATIIAMGRNLNMQVIAEGVETAEQAAFLQERGCALGQGYLYSRPLEIEALDAWMTKHAGLPTP</sequence>
<dbReference type="SUPFAM" id="SSF52172">
    <property type="entry name" value="CheY-like"/>
    <property type="match status" value="2"/>
</dbReference>
<dbReference type="SMART" id="SM00052">
    <property type="entry name" value="EAL"/>
    <property type="match status" value="1"/>
</dbReference>
<dbReference type="GO" id="GO:0006355">
    <property type="term" value="P:regulation of DNA-templated transcription"/>
    <property type="evidence" value="ECO:0007669"/>
    <property type="project" value="InterPro"/>
</dbReference>
<reference evidence="11 12" key="1">
    <citation type="submission" date="2015-04" db="EMBL/GenBank/DDBJ databases">
        <title>Complete Sequence for the Genome of the Thioalkalivibrio versutus D301.</title>
        <authorList>
            <person name="Mu T."/>
            <person name="Zhou J."/>
            <person name="Xu X."/>
        </authorList>
    </citation>
    <scope>NUCLEOTIDE SEQUENCE [LARGE SCALE GENOMIC DNA]</scope>
    <source>
        <strain evidence="11 12">D301</strain>
    </source>
</reference>
<dbReference type="SMART" id="SM00448">
    <property type="entry name" value="REC"/>
    <property type="match status" value="2"/>
</dbReference>
<dbReference type="CDD" id="cd01949">
    <property type="entry name" value="GGDEF"/>
    <property type="match status" value="1"/>
</dbReference>
<dbReference type="PANTHER" id="PTHR44757">
    <property type="entry name" value="DIGUANYLATE CYCLASE DGCP"/>
    <property type="match status" value="1"/>
</dbReference>
<dbReference type="EMBL" id="CP011367">
    <property type="protein sequence ID" value="AKJ95625.1"/>
    <property type="molecule type" value="Genomic_DNA"/>
</dbReference>
<dbReference type="PROSITE" id="PS50112">
    <property type="entry name" value="PAS"/>
    <property type="match status" value="2"/>
</dbReference>
<dbReference type="InterPro" id="IPR035919">
    <property type="entry name" value="EAL_sf"/>
</dbReference>
<dbReference type="Proteomes" id="UP000064201">
    <property type="component" value="Chromosome"/>
</dbReference>
<dbReference type="SUPFAM" id="SSF55073">
    <property type="entry name" value="Nucleotide cyclase"/>
    <property type="match status" value="1"/>
</dbReference>
<dbReference type="Gene3D" id="3.20.20.450">
    <property type="entry name" value="EAL domain"/>
    <property type="match status" value="1"/>
</dbReference>
<dbReference type="InterPro" id="IPR011006">
    <property type="entry name" value="CheY-like_superfamily"/>
</dbReference>
<dbReference type="InterPro" id="IPR000160">
    <property type="entry name" value="GGDEF_dom"/>
</dbReference>
<dbReference type="InterPro" id="IPR003018">
    <property type="entry name" value="GAF"/>
</dbReference>
<evidence type="ECO:0000259" key="7">
    <source>
        <dbReference type="PROSITE" id="PS50112"/>
    </source>
</evidence>
<dbReference type="InterPro" id="IPR043128">
    <property type="entry name" value="Rev_trsase/Diguanyl_cyclase"/>
</dbReference>
<dbReference type="Pfam" id="PF00990">
    <property type="entry name" value="GGDEF"/>
    <property type="match status" value="1"/>
</dbReference>
<gene>
    <name evidence="11" type="ORF">TVD_09760</name>
</gene>
<dbReference type="SUPFAM" id="SSF141868">
    <property type="entry name" value="EAL domain-like"/>
    <property type="match status" value="1"/>
</dbReference>
<evidence type="ECO:0000256" key="2">
    <source>
        <dbReference type="ARBA" id="ARBA00022636"/>
    </source>
</evidence>
<evidence type="ECO:0000256" key="3">
    <source>
        <dbReference type="ARBA" id="ARBA00022679"/>
    </source>
</evidence>
<evidence type="ECO:0000256" key="5">
    <source>
        <dbReference type="PROSITE-ProRule" id="PRU00169"/>
    </source>
</evidence>
<name>A0A0G3G369_9GAMM</name>
<dbReference type="NCBIfam" id="TIGR00229">
    <property type="entry name" value="sensory_box"/>
    <property type="match status" value="2"/>
</dbReference>
<dbReference type="GO" id="GO:0000160">
    <property type="term" value="P:phosphorelay signal transduction system"/>
    <property type="evidence" value="ECO:0007669"/>
    <property type="project" value="InterPro"/>
</dbReference>
<proteinExistence type="predicted"/>
<dbReference type="EC" id="3.1.4.52" evidence="1"/>
<organism evidence="11 12">
    <name type="scientific">Thioalkalivibrio versutus</name>
    <dbReference type="NCBI Taxonomy" id="106634"/>
    <lineage>
        <taxon>Bacteria</taxon>
        <taxon>Pseudomonadati</taxon>
        <taxon>Pseudomonadota</taxon>
        <taxon>Gammaproteobacteria</taxon>
        <taxon>Chromatiales</taxon>
        <taxon>Ectothiorhodospiraceae</taxon>
        <taxon>Thioalkalivibrio</taxon>
    </lineage>
</organism>
<evidence type="ECO:0000256" key="1">
    <source>
        <dbReference type="ARBA" id="ARBA00012282"/>
    </source>
</evidence>
<dbReference type="SUPFAM" id="SSF55785">
    <property type="entry name" value="PYP-like sensor domain (PAS domain)"/>
    <property type="match status" value="2"/>
</dbReference>
<dbReference type="PROSITE" id="PS50110">
    <property type="entry name" value="RESPONSE_REGULATORY"/>
    <property type="match status" value="2"/>
</dbReference>
<dbReference type="InterPro" id="IPR035965">
    <property type="entry name" value="PAS-like_dom_sf"/>
</dbReference>
<dbReference type="PROSITE" id="PS50883">
    <property type="entry name" value="EAL"/>
    <property type="match status" value="1"/>
</dbReference>
<dbReference type="CDD" id="cd01948">
    <property type="entry name" value="EAL"/>
    <property type="match status" value="1"/>
</dbReference>
<dbReference type="InterPro" id="IPR029787">
    <property type="entry name" value="Nucleotide_cyclase"/>
</dbReference>
<dbReference type="SMART" id="SM00065">
    <property type="entry name" value="GAF"/>
    <property type="match status" value="2"/>
</dbReference>
<dbReference type="SMART" id="SM00086">
    <property type="entry name" value="PAC"/>
    <property type="match status" value="2"/>
</dbReference>
<protein>
    <recommendedName>
        <fullName evidence="1">cyclic-guanylate-specific phosphodiesterase</fullName>
        <ecNumber evidence="1">3.1.4.52</ecNumber>
    </recommendedName>
</protein>
<dbReference type="OrthoDB" id="7053140at2"/>
<evidence type="ECO:0000259" key="10">
    <source>
        <dbReference type="PROSITE" id="PS50887"/>
    </source>
</evidence>
<dbReference type="Gene3D" id="3.30.450.20">
    <property type="entry name" value="PAS domain"/>
    <property type="match status" value="2"/>
</dbReference>
<dbReference type="InterPro" id="IPR001610">
    <property type="entry name" value="PAC"/>
</dbReference>
<feature type="domain" description="EAL" evidence="9">
    <location>
        <begin position="1040"/>
        <end position="1296"/>
    </location>
</feature>
<dbReference type="InterPro" id="IPR001789">
    <property type="entry name" value="Sig_transdc_resp-reg_receiver"/>
</dbReference>
<feature type="domain" description="PAS" evidence="7">
    <location>
        <begin position="273"/>
        <end position="343"/>
    </location>
</feature>
<dbReference type="InterPro" id="IPR052155">
    <property type="entry name" value="Biofilm_reg_signaling"/>
</dbReference>
<dbReference type="RefSeq" id="WP_047251503.1">
    <property type="nucleotide sequence ID" value="NZ_CP011367.1"/>
</dbReference>
<dbReference type="Pfam" id="PF00563">
    <property type="entry name" value="EAL"/>
    <property type="match status" value="1"/>
</dbReference>
<dbReference type="InterPro" id="IPR000014">
    <property type="entry name" value="PAS"/>
</dbReference>
<keyword evidence="4" id="KW-0418">Kinase</keyword>
<dbReference type="PANTHER" id="PTHR44757:SF2">
    <property type="entry name" value="BIOFILM ARCHITECTURE MAINTENANCE PROTEIN MBAA"/>
    <property type="match status" value="1"/>
</dbReference>
<dbReference type="Gene3D" id="3.30.450.40">
    <property type="match status" value="2"/>
</dbReference>
<dbReference type="KEGG" id="tvr:TVD_09760"/>
<dbReference type="CDD" id="cd00156">
    <property type="entry name" value="REC"/>
    <property type="match status" value="2"/>
</dbReference>
<dbReference type="SMART" id="SM00267">
    <property type="entry name" value="GGDEF"/>
    <property type="match status" value="1"/>
</dbReference>
<dbReference type="STRING" id="106634.TVD_09760"/>
<dbReference type="InterPro" id="IPR000700">
    <property type="entry name" value="PAS-assoc_C"/>
</dbReference>
<dbReference type="Pfam" id="PF00989">
    <property type="entry name" value="PAS"/>
    <property type="match status" value="1"/>
</dbReference>
<dbReference type="SUPFAM" id="SSF55781">
    <property type="entry name" value="GAF domain-like"/>
    <property type="match status" value="2"/>
</dbReference>
<evidence type="ECO:0000259" key="6">
    <source>
        <dbReference type="PROSITE" id="PS50110"/>
    </source>
</evidence>
<feature type="domain" description="Response regulatory" evidence="6">
    <location>
        <begin position="135"/>
        <end position="257"/>
    </location>
</feature>
<dbReference type="Pfam" id="PF00072">
    <property type="entry name" value="Response_reg"/>
    <property type="match status" value="2"/>
</dbReference>
<dbReference type="Pfam" id="PF13426">
    <property type="entry name" value="PAS_9"/>
    <property type="match status" value="1"/>
</dbReference>
<keyword evidence="2" id="KW-0973">c-di-GMP</keyword>
<evidence type="ECO:0000256" key="4">
    <source>
        <dbReference type="ARBA" id="ARBA00022777"/>
    </source>
</evidence>
<dbReference type="GO" id="GO:0016301">
    <property type="term" value="F:kinase activity"/>
    <property type="evidence" value="ECO:0007669"/>
    <property type="project" value="UniProtKB-KW"/>
</dbReference>
<dbReference type="Pfam" id="PF01590">
    <property type="entry name" value="GAF"/>
    <property type="match status" value="1"/>
</dbReference>
<dbReference type="PATRIC" id="fig|106634.4.peg.2000"/>
<dbReference type="PROSITE" id="PS50887">
    <property type="entry name" value="GGDEF"/>
    <property type="match status" value="1"/>
</dbReference>
<dbReference type="CDD" id="cd00130">
    <property type="entry name" value="PAS"/>
    <property type="match status" value="2"/>
</dbReference>
<feature type="modified residue" description="4-aspartylphosphate" evidence="5">
    <location>
        <position position="54"/>
    </location>
</feature>
<dbReference type="InterPro" id="IPR013767">
    <property type="entry name" value="PAS_fold"/>
</dbReference>
<evidence type="ECO:0000313" key="11">
    <source>
        <dbReference type="EMBL" id="AKJ95625.1"/>
    </source>
</evidence>
<feature type="domain" description="PAS" evidence="7">
    <location>
        <begin position="740"/>
        <end position="786"/>
    </location>
</feature>
<dbReference type="NCBIfam" id="TIGR00254">
    <property type="entry name" value="GGDEF"/>
    <property type="match status" value="1"/>
</dbReference>
<keyword evidence="12" id="KW-1185">Reference proteome</keyword>
<keyword evidence="5" id="KW-0597">Phosphoprotein</keyword>
<dbReference type="GO" id="GO:0071111">
    <property type="term" value="F:cyclic-guanylate-specific phosphodiesterase activity"/>
    <property type="evidence" value="ECO:0007669"/>
    <property type="project" value="UniProtKB-EC"/>
</dbReference>
<feature type="domain" description="PAC" evidence="8">
    <location>
        <begin position="813"/>
        <end position="865"/>
    </location>
</feature>
<dbReference type="FunFam" id="3.20.20.450:FF:000001">
    <property type="entry name" value="Cyclic di-GMP phosphodiesterase yahA"/>
    <property type="match status" value="1"/>
</dbReference>
<feature type="domain" description="Response regulatory" evidence="6">
    <location>
        <begin position="2"/>
        <end position="119"/>
    </location>
</feature>
<evidence type="ECO:0000259" key="9">
    <source>
        <dbReference type="PROSITE" id="PS50883"/>
    </source>
</evidence>
<feature type="domain" description="PAC" evidence="8">
    <location>
        <begin position="347"/>
        <end position="399"/>
    </location>
</feature>
<dbReference type="SMART" id="SM00091">
    <property type="entry name" value="PAS"/>
    <property type="match status" value="2"/>
</dbReference>